<dbReference type="AlphaFoldDB" id="W6RJ48"/>
<keyword evidence="2" id="KW-1185">Reference proteome</keyword>
<sequence length="76" mass="8193">MPVRLGRLSARLMKSSQRAGHGFPGGASFCELRQSHQSRQRSAALQPKPMRGTTMTTIATIAPTIENGATVFIPLN</sequence>
<dbReference type="Proteomes" id="UP000019443">
    <property type="component" value="Plasmid pLPU83c"/>
</dbReference>
<protein>
    <submittedName>
        <fullName evidence="1">Uncharacterized protein</fullName>
    </submittedName>
</protein>
<organism evidence="1 2">
    <name type="scientific">Rhizobium favelukesii</name>
    <dbReference type="NCBI Taxonomy" id="348824"/>
    <lineage>
        <taxon>Bacteria</taxon>
        <taxon>Pseudomonadati</taxon>
        <taxon>Pseudomonadota</taxon>
        <taxon>Alphaproteobacteria</taxon>
        <taxon>Hyphomicrobiales</taxon>
        <taxon>Rhizobiaceae</taxon>
        <taxon>Rhizobium/Agrobacterium group</taxon>
        <taxon>Rhizobium</taxon>
    </lineage>
</organism>
<reference evidence="1" key="1">
    <citation type="submission" date="2013-11" db="EMBL/GenBank/DDBJ databases">
        <title>Draft genome sequence of the broad-host-range Rhizobium sp. LPU83 strain, a member of the low-genetic diversity Oregon-like Rhizobium sp. group.</title>
        <authorList>
            <person name="Wibberg D."/>
            <person name="Puehler A."/>
            <person name="Schlueter A."/>
        </authorList>
    </citation>
    <scope>NUCLEOTIDE SEQUENCE [LARGE SCALE GENOMIC DNA]</scope>
    <source>
        <strain evidence="1">LPU83</strain>
        <plasmid evidence="1">pLPU83c</plasmid>
    </source>
</reference>
<accession>W6RJ48</accession>
<dbReference type="EMBL" id="HG916854">
    <property type="protein sequence ID" value="CDM60884.1"/>
    <property type="molecule type" value="Genomic_DNA"/>
</dbReference>
<name>W6RJ48_9HYPH</name>
<proteinExistence type="predicted"/>
<dbReference type="PATRIC" id="fig|348824.6.peg.5037"/>
<dbReference type="KEGG" id="rhl:LPU83_pLPU83c_0322"/>
<evidence type="ECO:0000313" key="2">
    <source>
        <dbReference type="Proteomes" id="UP000019443"/>
    </source>
</evidence>
<dbReference type="HOGENOM" id="CLU_2652013_0_0_5"/>
<evidence type="ECO:0000313" key="1">
    <source>
        <dbReference type="EMBL" id="CDM60884.1"/>
    </source>
</evidence>
<gene>
    <name evidence="1" type="ORF">LPU83_pLPU83c_0322</name>
</gene>
<keyword evidence="1" id="KW-0614">Plasmid</keyword>
<geneLocation type="plasmid" evidence="1 2">
    <name>pLPU83c</name>
</geneLocation>